<accession>A0A8G1W339</accession>
<reference evidence="1 2" key="1">
    <citation type="submission" date="2018-02" db="EMBL/GenBank/DDBJ databases">
        <title>The genomes of Aspergillus section Nigri reveals drivers in fungal speciation.</title>
        <authorList>
            <consortium name="DOE Joint Genome Institute"/>
            <person name="Vesth T.C."/>
            <person name="Nybo J."/>
            <person name="Theobald S."/>
            <person name="Brandl J."/>
            <person name="Frisvad J.C."/>
            <person name="Nielsen K.F."/>
            <person name="Lyhne E.K."/>
            <person name="Kogle M.E."/>
            <person name="Kuo A."/>
            <person name="Riley R."/>
            <person name="Clum A."/>
            <person name="Nolan M."/>
            <person name="Lipzen A."/>
            <person name="Salamov A."/>
            <person name="Henrissat B."/>
            <person name="Wiebenga A."/>
            <person name="De vries R.P."/>
            <person name="Grigoriev I.V."/>
            <person name="Mortensen U.H."/>
            <person name="Andersen M.R."/>
            <person name="Baker S.E."/>
        </authorList>
    </citation>
    <scope>NUCLEOTIDE SEQUENCE [LARGE SCALE GENOMIC DNA]</scope>
    <source>
        <strain evidence="1 2">CBS 313.89</strain>
    </source>
</reference>
<dbReference type="EMBL" id="KZ824625">
    <property type="protein sequence ID" value="RAK81333.1"/>
    <property type="molecule type" value="Genomic_DNA"/>
</dbReference>
<dbReference type="Proteomes" id="UP000249789">
    <property type="component" value="Unassembled WGS sequence"/>
</dbReference>
<sequence>LKKKRLRQRRPPGWERQQLLPEEVPRVVHPPEDGYHHDHRPLVLFQILGERKVEVELAVALDVAGRLAALGVSEEEARVAPADYHLAHVHPAQMGSSLTPQPPPLVGLQPRCVPVRVIRRPDDAQPPAVGWLGDFIVQQGHRVVGHDVIVGDGPVRDGVTVRHGAVVGQGVLVGHDGSMVERDPGGR</sequence>
<keyword evidence="2" id="KW-1185">Reference proteome</keyword>
<evidence type="ECO:0000313" key="2">
    <source>
        <dbReference type="Proteomes" id="UP000249789"/>
    </source>
</evidence>
<dbReference type="Gene3D" id="2.160.10.10">
    <property type="entry name" value="Hexapeptide repeat proteins"/>
    <property type="match status" value="1"/>
</dbReference>
<name>A0A8G1W339_9EURO</name>
<dbReference type="AlphaFoldDB" id="A0A8G1W339"/>
<proteinExistence type="predicted"/>
<gene>
    <name evidence="1" type="ORF">BO72DRAFT_516165</name>
</gene>
<feature type="non-terminal residue" evidence="1">
    <location>
        <position position="1"/>
    </location>
</feature>
<dbReference type="GeneID" id="63866905"/>
<dbReference type="VEuPathDB" id="FungiDB:BO72DRAFT_516165"/>
<protein>
    <submittedName>
        <fullName evidence="1">Uncharacterized protein</fullName>
    </submittedName>
</protein>
<dbReference type="RefSeq" id="XP_040805343.1">
    <property type="nucleotide sequence ID" value="XM_040949571.1"/>
</dbReference>
<evidence type="ECO:0000313" key="1">
    <source>
        <dbReference type="EMBL" id="RAK81333.1"/>
    </source>
</evidence>
<organism evidence="1 2">
    <name type="scientific">Aspergillus fijiensis CBS 313.89</name>
    <dbReference type="NCBI Taxonomy" id="1448319"/>
    <lineage>
        <taxon>Eukaryota</taxon>
        <taxon>Fungi</taxon>
        <taxon>Dikarya</taxon>
        <taxon>Ascomycota</taxon>
        <taxon>Pezizomycotina</taxon>
        <taxon>Eurotiomycetes</taxon>
        <taxon>Eurotiomycetidae</taxon>
        <taxon>Eurotiales</taxon>
        <taxon>Aspergillaceae</taxon>
        <taxon>Aspergillus</taxon>
    </lineage>
</organism>